<keyword evidence="1" id="KW-0472">Membrane</keyword>
<protein>
    <submittedName>
        <fullName evidence="2">Lysylphosphatidylglycerol synthetase-like protein (DUF2156 family)</fullName>
    </submittedName>
</protein>
<dbReference type="Proteomes" id="UP000524492">
    <property type="component" value="Unassembled WGS sequence"/>
</dbReference>
<feature type="transmembrane region" description="Helical" evidence="1">
    <location>
        <begin position="94"/>
        <end position="110"/>
    </location>
</feature>
<keyword evidence="1" id="KW-0812">Transmembrane</keyword>
<accession>A0A7W6MGJ9</accession>
<name>A0A7W6MGJ9_9HYPH</name>
<reference evidence="2 3" key="1">
    <citation type="submission" date="2020-08" db="EMBL/GenBank/DDBJ databases">
        <title>Genomic Encyclopedia of Type Strains, Phase IV (KMG-V): Genome sequencing to study the core and pangenomes of soil and plant-associated prokaryotes.</title>
        <authorList>
            <person name="Whitman W."/>
        </authorList>
    </citation>
    <scope>NUCLEOTIDE SEQUENCE [LARGE SCALE GENOMIC DNA]</scope>
    <source>
        <strain evidence="2 3">SEMIA 4074</strain>
    </source>
</reference>
<evidence type="ECO:0000313" key="3">
    <source>
        <dbReference type="Proteomes" id="UP000524492"/>
    </source>
</evidence>
<gene>
    <name evidence="2" type="ORF">GGD53_002480</name>
</gene>
<keyword evidence="3" id="KW-1185">Reference proteome</keyword>
<feature type="transmembrane region" description="Helical" evidence="1">
    <location>
        <begin position="71"/>
        <end position="88"/>
    </location>
</feature>
<keyword evidence="1" id="KW-1133">Transmembrane helix</keyword>
<dbReference type="AlphaFoldDB" id="A0A7W6MGJ9"/>
<feature type="transmembrane region" description="Helical" evidence="1">
    <location>
        <begin position="12"/>
        <end position="35"/>
    </location>
</feature>
<evidence type="ECO:0000256" key="1">
    <source>
        <dbReference type="SAM" id="Phobius"/>
    </source>
</evidence>
<sequence length="114" mass="12102">MLICRTTGADHMLHLVLTCLLLSVASGLSMRRFLLPYFAGGDLAEKSAPVTVVASAVFLAAVAFTISDQNLWAKSVVLMLCLMLAAMFDDARPRLTIALSAVSLAAYLGLRSIG</sequence>
<evidence type="ECO:0000313" key="2">
    <source>
        <dbReference type="EMBL" id="MBB4192323.1"/>
    </source>
</evidence>
<organism evidence="2 3">
    <name type="scientific">Rhizobium aethiopicum</name>
    <dbReference type="NCBI Taxonomy" id="1138170"/>
    <lineage>
        <taxon>Bacteria</taxon>
        <taxon>Pseudomonadati</taxon>
        <taxon>Pseudomonadota</taxon>
        <taxon>Alphaproteobacteria</taxon>
        <taxon>Hyphomicrobiales</taxon>
        <taxon>Rhizobiaceae</taxon>
        <taxon>Rhizobium/Agrobacterium group</taxon>
        <taxon>Rhizobium</taxon>
    </lineage>
</organism>
<comment type="caution">
    <text evidence="2">The sequence shown here is derived from an EMBL/GenBank/DDBJ whole genome shotgun (WGS) entry which is preliminary data.</text>
</comment>
<dbReference type="EMBL" id="JACIFV010000007">
    <property type="protein sequence ID" value="MBB4192323.1"/>
    <property type="molecule type" value="Genomic_DNA"/>
</dbReference>
<feature type="transmembrane region" description="Helical" evidence="1">
    <location>
        <begin position="47"/>
        <end position="64"/>
    </location>
</feature>
<proteinExistence type="predicted"/>